<dbReference type="SUPFAM" id="SSF48498">
    <property type="entry name" value="Tetracyclin repressor-like, C-terminal domain"/>
    <property type="match status" value="1"/>
</dbReference>
<dbReference type="InterPro" id="IPR050109">
    <property type="entry name" value="HTH-type_TetR-like_transc_reg"/>
</dbReference>
<keyword evidence="3" id="KW-0804">Transcription</keyword>
<evidence type="ECO:0000313" key="7">
    <source>
        <dbReference type="Proteomes" id="UP000676079"/>
    </source>
</evidence>
<reference evidence="6 7" key="1">
    <citation type="submission" date="2021-05" db="EMBL/GenBank/DDBJ databases">
        <title>Direct Submission.</title>
        <authorList>
            <person name="Li K."/>
            <person name="Gao J."/>
        </authorList>
    </citation>
    <scope>NUCLEOTIDE SEQUENCE [LARGE SCALE GENOMIC DNA]</scope>
    <source>
        <strain evidence="6 7">Mg02</strain>
    </source>
</reference>
<protein>
    <submittedName>
        <fullName evidence="6">TetR/AcrR family transcriptional regulator</fullName>
    </submittedName>
</protein>
<dbReference type="InterPro" id="IPR001647">
    <property type="entry name" value="HTH_TetR"/>
</dbReference>
<gene>
    <name evidence="6" type="ORF">KGD84_05955</name>
</gene>
<dbReference type="PANTHER" id="PTHR30055">
    <property type="entry name" value="HTH-TYPE TRANSCRIPTIONAL REGULATOR RUTR"/>
    <property type="match status" value="1"/>
</dbReference>
<dbReference type="InterPro" id="IPR036271">
    <property type="entry name" value="Tet_transcr_reg_TetR-rel_C_sf"/>
</dbReference>
<keyword evidence="1" id="KW-0805">Transcription regulation</keyword>
<dbReference type="Pfam" id="PF00440">
    <property type="entry name" value="TetR_N"/>
    <property type="match status" value="1"/>
</dbReference>
<dbReference type="EMBL" id="CP074133">
    <property type="protein sequence ID" value="QUX23875.1"/>
    <property type="molecule type" value="Genomic_DNA"/>
</dbReference>
<keyword evidence="2 4" id="KW-0238">DNA-binding</keyword>
<dbReference type="InterPro" id="IPR009057">
    <property type="entry name" value="Homeodomain-like_sf"/>
</dbReference>
<name>A0ABX8BQ81_9ACTN</name>
<evidence type="ECO:0000256" key="4">
    <source>
        <dbReference type="PROSITE-ProRule" id="PRU00335"/>
    </source>
</evidence>
<dbReference type="Proteomes" id="UP000676079">
    <property type="component" value="Chromosome"/>
</dbReference>
<dbReference type="RefSeq" id="WP_220565096.1">
    <property type="nucleotide sequence ID" value="NZ_CP074133.1"/>
</dbReference>
<feature type="domain" description="HTH tetR-type" evidence="5">
    <location>
        <begin position="8"/>
        <end position="67"/>
    </location>
</feature>
<dbReference type="Gene3D" id="1.10.357.10">
    <property type="entry name" value="Tetracycline Repressor, domain 2"/>
    <property type="match status" value="1"/>
</dbReference>
<accession>A0ABX8BQ81</accession>
<proteinExistence type="predicted"/>
<evidence type="ECO:0000256" key="3">
    <source>
        <dbReference type="ARBA" id="ARBA00023163"/>
    </source>
</evidence>
<organism evidence="6 7">
    <name type="scientific">Nocardiopsis changdeensis</name>
    <dbReference type="NCBI Taxonomy" id="2831969"/>
    <lineage>
        <taxon>Bacteria</taxon>
        <taxon>Bacillati</taxon>
        <taxon>Actinomycetota</taxon>
        <taxon>Actinomycetes</taxon>
        <taxon>Streptosporangiales</taxon>
        <taxon>Nocardiopsidaceae</taxon>
        <taxon>Nocardiopsis</taxon>
    </lineage>
</organism>
<evidence type="ECO:0000313" key="6">
    <source>
        <dbReference type="EMBL" id="QUX23875.1"/>
    </source>
</evidence>
<evidence type="ECO:0000256" key="2">
    <source>
        <dbReference type="ARBA" id="ARBA00023125"/>
    </source>
</evidence>
<evidence type="ECO:0000256" key="1">
    <source>
        <dbReference type="ARBA" id="ARBA00023015"/>
    </source>
</evidence>
<feature type="DNA-binding region" description="H-T-H motif" evidence="4">
    <location>
        <begin position="30"/>
        <end position="49"/>
    </location>
</feature>
<dbReference type="PRINTS" id="PR00455">
    <property type="entry name" value="HTHTETR"/>
</dbReference>
<keyword evidence="7" id="KW-1185">Reference proteome</keyword>
<dbReference type="PANTHER" id="PTHR30055:SF234">
    <property type="entry name" value="HTH-TYPE TRANSCRIPTIONAL REGULATOR BETI"/>
    <property type="match status" value="1"/>
</dbReference>
<evidence type="ECO:0000259" key="5">
    <source>
        <dbReference type="PROSITE" id="PS50977"/>
    </source>
</evidence>
<sequence>MERTGLRDHIAAAILDAAARVLAEQGETASMAAIASASGVSRATLYRYFPNREALVAGLVERVMEGLGTRIADAGVDGVPVPEGLARVTRAFLAEGREYAALVRLAEVHEHKRRMGIDEGDERISAPVRSLLARGAADGTLRPDVPEDVRFEMFTALVERALGLVIAGRMGVEEAGALATGVFLDGFRTRPA</sequence>
<dbReference type="PROSITE" id="PS50977">
    <property type="entry name" value="HTH_TETR_2"/>
    <property type="match status" value="1"/>
</dbReference>
<dbReference type="SUPFAM" id="SSF46689">
    <property type="entry name" value="Homeodomain-like"/>
    <property type="match status" value="1"/>
</dbReference>